<gene>
    <name evidence="9" type="ORF">DLD82_12780</name>
</gene>
<dbReference type="Pfam" id="PF10114">
    <property type="entry name" value="PocR"/>
    <property type="match status" value="1"/>
</dbReference>
<evidence type="ECO:0000256" key="1">
    <source>
        <dbReference type="ARBA" id="ARBA00000085"/>
    </source>
</evidence>
<dbReference type="GO" id="GO:0004673">
    <property type="term" value="F:protein histidine kinase activity"/>
    <property type="evidence" value="ECO:0007669"/>
    <property type="project" value="UniProtKB-EC"/>
</dbReference>
<dbReference type="OrthoDB" id="134017at2157"/>
<sequence length="1182" mass="134980">MSDIHNRILSVLSSEDSALKIKEIAARCGLDPHTAARNLDVLEVLGRVRKVEVGTAKKYHLIEAIPVSGLIDISSDLVIILNTKLKIQYVNQKAQKILDLMNKPVIGERLDLLQLDLFSHPKVISGLKTFTHDKVYREVIPYIRNGQESWYAISIIGISLSVNSQLIAIIAEDVTETRKIQAKLKENEEKLRSFTTNIPGITYRYTLAARKTEFFNDNLQKMTGYHEQEITTKDHVALHSLVIPEDVDGITASIASALRSGEGYSAQYRIRRKDGVCIHLQEQGSPYRGEDGGIRWIDGVIIDITPAKEIEEKNIRLEKRYHSLFESVPVAICEDDFSQFRMYIEEMRWAGIADFKEYFEQNPKEIRKCMGLITNIGFNPELVRLFGFESKSAFKRNFPFLFTQESQKTIQELFVSLADGKTSFKGELSLKSAKGKVLHIIAYVSVMQEATPALSRVLTTCYDDTSRKEAYDLLIKSEQAMADMQVRKISDATDDALFMHSGGQICEVNASAVRMFGYSEEELKGMSILTLVTPEYRDYVLEQLLKEDDGTYESEGLTKDGKILRLMVRATTIRNKNKLMRYSAVKDITIIREKEHELKASEEKFRSLVQNSPNAIILIDEQGLIIEWNTAAESFFGIPRKEVVGQVYCDFLVSSMIPERRTPERIERIFTIISEALATGRSDYLKTPIEAEIITSDGVRRYIRQTVFPIPTETRFRLGSITMDITEQKENEKWLQASHLDLQAAYEEISATEEELRVNYEELAKKSEELKESKDLLTLKLDHILTPDYDVTEEELANIIDCEEIQRIMDDFYALSGIGIAIDDLNGKILVATGWQDICTKFHRVNPETEKNCLESDIILTSGVKPGEIKAYKCKNNLWDLVTPIMIGSHHVGNLFLGQFFYTDEQVDLDIFRKQAAMYGFNPDEYLAALDRVPRWSRETVTLVMDFYKRFAGLISRLSYSNLKLAKTLTDNEMILQDLAGSQEKYRRYCEFSPLGVLVADITGHFVDVNPMACSVLGYSLDELMGMDLLSLFPAENRALADEYFFSLVRMGFISYEIKMQRKDETAISVLINAVGLPDDTYMIFITELTERDKARQREASALGQIERNIYQLATLNDQIRNPLSVISTLCEIDNPVHFEQIQQQIMIIDQIIRKVDQGWIESVKIREFLHKHHGIILHQDD</sequence>
<dbReference type="InterPro" id="IPR000700">
    <property type="entry name" value="PAS-assoc_C"/>
</dbReference>
<dbReference type="InterPro" id="IPR013767">
    <property type="entry name" value="PAS_fold"/>
</dbReference>
<keyword evidence="6" id="KW-0175">Coiled coil</keyword>
<reference evidence="9 10" key="1">
    <citation type="submission" date="2018-05" db="EMBL/GenBank/DDBJ databases">
        <title>Draft genome of Methanospirillum stamsii Pt1.</title>
        <authorList>
            <person name="Dueholm M.S."/>
            <person name="Nielsen P.H."/>
            <person name="Bakmann L.F."/>
            <person name="Otzen D.E."/>
        </authorList>
    </citation>
    <scope>NUCLEOTIDE SEQUENCE [LARGE SCALE GENOMIC DNA]</scope>
    <source>
        <strain evidence="9 10">Pt1</strain>
    </source>
</reference>
<dbReference type="InterPro" id="IPR052162">
    <property type="entry name" value="Sensor_kinase/Photoreceptor"/>
</dbReference>
<dbReference type="PANTHER" id="PTHR43304:SF1">
    <property type="entry name" value="PAC DOMAIN-CONTAINING PROTEIN"/>
    <property type="match status" value="1"/>
</dbReference>
<feature type="domain" description="PAS" evidence="7">
    <location>
        <begin position="489"/>
        <end position="544"/>
    </location>
</feature>
<dbReference type="Pfam" id="PF09339">
    <property type="entry name" value="HTH_IclR"/>
    <property type="match status" value="1"/>
</dbReference>
<feature type="domain" description="PAC" evidence="8">
    <location>
        <begin position="264"/>
        <end position="316"/>
    </location>
</feature>
<dbReference type="AlphaFoldDB" id="A0A2V2MWX1"/>
<dbReference type="EMBL" id="QGMZ01000028">
    <property type="protein sequence ID" value="PWR71889.1"/>
    <property type="molecule type" value="Genomic_DNA"/>
</dbReference>
<dbReference type="GO" id="GO:0006355">
    <property type="term" value="P:regulation of DNA-templated transcription"/>
    <property type="evidence" value="ECO:0007669"/>
    <property type="project" value="InterPro"/>
</dbReference>
<dbReference type="InterPro" id="IPR013655">
    <property type="entry name" value="PAS_fold_3"/>
</dbReference>
<feature type="domain" description="PAS" evidence="7">
    <location>
        <begin position="187"/>
        <end position="261"/>
    </location>
</feature>
<feature type="domain" description="PAS" evidence="7">
    <location>
        <begin position="601"/>
        <end position="680"/>
    </location>
</feature>
<evidence type="ECO:0000256" key="2">
    <source>
        <dbReference type="ARBA" id="ARBA00012438"/>
    </source>
</evidence>
<dbReference type="InterPro" id="IPR018771">
    <property type="entry name" value="PocR_dom"/>
</dbReference>
<evidence type="ECO:0000313" key="9">
    <source>
        <dbReference type="EMBL" id="PWR71889.1"/>
    </source>
</evidence>
<dbReference type="Gene3D" id="1.10.10.10">
    <property type="entry name" value="Winged helix-like DNA-binding domain superfamily/Winged helix DNA-binding domain"/>
    <property type="match status" value="1"/>
</dbReference>
<evidence type="ECO:0000313" key="10">
    <source>
        <dbReference type="Proteomes" id="UP000245934"/>
    </source>
</evidence>
<dbReference type="PROSITE" id="PS50112">
    <property type="entry name" value="PAS"/>
    <property type="match status" value="4"/>
</dbReference>
<evidence type="ECO:0000256" key="3">
    <source>
        <dbReference type="ARBA" id="ARBA00022553"/>
    </source>
</evidence>
<evidence type="ECO:0000259" key="8">
    <source>
        <dbReference type="PROSITE" id="PS50113"/>
    </source>
</evidence>
<dbReference type="SMART" id="SM00091">
    <property type="entry name" value="PAS"/>
    <property type="match status" value="5"/>
</dbReference>
<evidence type="ECO:0000259" key="7">
    <source>
        <dbReference type="PROSITE" id="PS50112"/>
    </source>
</evidence>
<evidence type="ECO:0000256" key="5">
    <source>
        <dbReference type="ARBA" id="ARBA00022777"/>
    </source>
</evidence>
<keyword evidence="3" id="KW-0597">Phosphoprotein</keyword>
<dbReference type="Pfam" id="PF08447">
    <property type="entry name" value="PAS_3"/>
    <property type="match status" value="1"/>
</dbReference>
<dbReference type="PROSITE" id="PS50113">
    <property type="entry name" value="PAC"/>
    <property type="match status" value="2"/>
</dbReference>
<dbReference type="SUPFAM" id="SSF46785">
    <property type="entry name" value="Winged helix' DNA-binding domain"/>
    <property type="match status" value="1"/>
</dbReference>
<feature type="domain" description="PAC" evidence="8">
    <location>
        <begin position="687"/>
        <end position="737"/>
    </location>
</feature>
<dbReference type="GeneID" id="97610102"/>
<dbReference type="InterPro" id="IPR036390">
    <property type="entry name" value="WH_DNA-bd_sf"/>
</dbReference>
<evidence type="ECO:0000256" key="4">
    <source>
        <dbReference type="ARBA" id="ARBA00022679"/>
    </source>
</evidence>
<dbReference type="SUPFAM" id="SSF55785">
    <property type="entry name" value="PYP-like sensor domain (PAS domain)"/>
    <property type="match status" value="6"/>
</dbReference>
<dbReference type="RefSeq" id="WP_109941521.1">
    <property type="nucleotide sequence ID" value="NZ_CP176366.1"/>
</dbReference>
<dbReference type="Proteomes" id="UP000245934">
    <property type="component" value="Unassembled WGS sequence"/>
</dbReference>
<feature type="domain" description="PAS" evidence="7">
    <location>
        <begin position="982"/>
        <end position="1052"/>
    </location>
</feature>
<dbReference type="Pfam" id="PF00989">
    <property type="entry name" value="PAS"/>
    <property type="match status" value="1"/>
</dbReference>
<keyword evidence="10" id="KW-1185">Reference proteome</keyword>
<feature type="coiled-coil region" evidence="6">
    <location>
        <begin position="746"/>
        <end position="780"/>
    </location>
</feature>
<keyword evidence="5" id="KW-0418">Kinase</keyword>
<protein>
    <recommendedName>
        <fullName evidence="2">histidine kinase</fullName>
        <ecNumber evidence="2">2.7.13.3</ecNumber>
    </recommendedName>
</protein>
<dbReference type="SMART" id="SM00086">
    <property type="entry name" value="PAC"/>
    <property type="match status" value="6"/>
</dbReference>
<dbReference type="EC" id="2.7.13.3" evidence="2"/>
<dbReference type="InterPro" id="IPR036388">
    <property type="entry name" value="WH-like_DNA-bd_sf"/>
</dbReference>
<dbReference type="Pfam" id="PF13426">
    <property type="entry name" value="PAS_9"/>
    <property type="match status" value="3"/>
</dbReference>
<dbReference type="InterPro" id="IPR005471">
    <property type="entry name" value="Tscrpt_reg_IclR_N"/>
</dbReference>
<proteinExistence type="predicted"/>
<accession>A0A2V2MWX1</accession>
<dbReference type="NCBIfam" id="TIGR00229">
    <property type="entry name" value="sensory_box"/>
    <property type="match status" value="4"/>
</dbReference>
<comment type="catalytic activity">
    <reaction evidence="1">
        <text>ATP + protein L-histidine = ADP + protein N-phospho-L-histidine.</text>
        <dbReference type="EC" id="2.7.13.3"/>
    </reaction>
</comment>
<organism evidence="9 10">
    <name type="scientific">Methanospirillum stamsii</name>
    <dbReference type="NCBI Taxonomy" id="1277351"/>
    <lineage>
        <taxon>Archaea</taxon>
        <taxon>Methanobacteriati</taxon>
        <taxon>Methanobacteriota</taxon>
        <taxon>Stenosarchaea group</taxon>
        <taxon>Methanomicrobia</taxon>
        <taxon>Methanomicrobiales</taxon>
        <taxon>Methanospirillaceae</taxon>
        <taxon>Methanospirillum</taxon>
    </lineage>
</organism>
<dbReference type="GO" id="GO:0003677">
    <property type="term" value="F:DNA binding"/>
    <property type="evidence" value="ECO:0007669"/>
    <property type="project" value="InterPro"/>
</dbReference>
<dbReference type="PANTHER" id="PTHR43304">
    <property type="entry name" value="PHYTOCHROME-LIKE PROTEIN CPH1"/>
    <property type="match status" value="1"/>
</dbReference>
<comment type="caution">
    <text evidence="9">The sequence shown here is derived from an EMBL/GenBank/DDBJ whole genome shotgun (WGS) entry which is preliminary data.</text>
</comment>
<evidence type="ECO:0000256" key="6">
    <source>
        <dbReference type="SAM" id="Coils"/>
    </source>
</evidence>
<name>A0A2V2MWX1_9EURY</name>
<dbReference type="CDD" id="cd00130">
    <property type="entry name" value="PAS"/>
    <property type="match status" value="4"/>
</dbReference>
<keyword evidence="4" id="KW-0808">Transferase</keyword>
<dbReference type="Gene3D" id="3.30.450.20">
    <property type="entry name" value="PAS domain"/>
    <property type="match status" value="6"/>
</dbReference>
<dbReference type="InterPro" id="IPR000014">
    <property type="entry name" value="PAS"/>
</dbReference>
<dbReference type="InterPro" id="IPR001610">
    <property type="entry name" value="PAC"/>
</dbReference>
<dbReference type="InterPro" id="IPR035965">
    <property type="entry name" value="PAS-like_dom_sf"/>
</dbReference>